<proteinExistence type="predicted"/>
<dbReference type="AlphaFoldDB" id="A0AAV0X8H1"/>
<keyword evidence="2" id="KW-1185">Reference proteome</keyword>
<organism evidence="1 2">
    <name type="scientific">Macrosiphum euphorbiae</name>
    <name type="common">potato aphid</name>
    <dbReference type="NCBI Taxonomy" id="13131"/>
    <lineage>
        <taxon>Eukaryota</taxon>
        <taxon>Metazoa</taxon>
        <taxon>Ecdysozoa</taxon>
        <taxon>Arthropoda</taxon>
        <taxon>Hexapoda</taxon>
        <taxon>Insecta</taxon>
        <taxon>Pterygota</taxon>
        <taxon>Neoptera</taxon>
        <taxon>Paraneoptera</taxon>
        <taxon>Hemiptera</taxon>
        <taxon>Sternorrhyncha</taxon>
        <taxon>Aphidomorpha</taxon>
        <taxon>Aphidoidea</taxon>
        <taxon>Aphididae</taxon>
        <taxon>Macrosiphini</taxon>
        <taxon>Macrosiphum</taxon>
    </lineage>
</organism>
<reference evidence="1 2" key="1">
    <citation type="submission" date="2023-01" db="EMBL/GenBank/DDBJ databases">
        <authorList>
            <person name="Whitehead M."/>
        </authorList>
    </citation>
    <scope>NUCLEOTIDE SEQUENCE [LARGE SCALE GENOMIC DNA]</scope>
</reference>
<evidence type="ECO:0000313" key="1">
    <source>
        <dbReference type="EMBL" id="CAI6364585.1"/>
    </source>
</evidence>
<name>A0AAV0X8H1_9HEMI</name>
<sequence>MGKKKNKEITRGCLSPYVDGGAITEFRCGAQTSPPTLKGSSRGWEWAQFDGRANKVPGGRVNSGNTGDSVCPRMQLTDPSYCPMKWMCGLSNEYKITNTQTLSIRAPFRANLKGREILVLPSCPKMTMYICYETPSIEF</sequence>
<gene>
    <name evidence="1" type="ORF">MEUPH1_LOCUS19391</name>
</gene>
<comment type="caution">
    <text evidence="1">The sequence shown here is derived from an EMBL/GenBank/DDBJ whole genome shotgun (WGS) entry which is preliminary data.</text>
</comment>
<dbReference type="EMBL" id="CARXXK010000004">
    <property type="protein sequence ID" value="CAI6364585.1"/>
    <property type="molecule type" value="Genomic_DNA"/>
</dbReference>
<protein>
    <submittedName>
        <fullName evidence="1">Uncharacterized protein</fullName>
    </submittedName>
</protein>
<dbReference type="Proteomes" id="UP001160148">
    <property type="component" value="Unassembled WGS sequence"/>
</dbReference>
<evidence type="ECO:0000313" key="2">
    <source>
        <dbReference type="Proteomes" id="UP001160148"/>
    </source>
</evidence>
<accession>A0AAV0X8H1</accession>